<accession>A0A917TKN0</accession>
<dbReference type="Pfam" id="PF26347">
    <property type="entry name" value="YtrI_sporulation"/>
    <property type="match status" value="1"/>
</dbReference>
<feature type="domain" description="Sporulation membrane protein YtrI C-terminal" evidence="3">
    <location>
        <begin position="81"/>
        <end position="163"/>
    </location>
</feature>
<dbReference type="RefSeq" id="WP_117154726.1">
    <property type="nucleotide sequence ID" value="NZ_BMLG01000003.1"/>
</dbReference>
<proteinExistence type="predicted"/>
<dbReference type="NCBIfam" id="NF041479">
    <property type="entry name" value="spor_membprot_YtrI"/>
    <property type="match status" value="1"/>
</dbReference>
<keyword evidence="2" id="KW-0472">Membrane</keyword>
<dbReference type="EMBL" id="BMLG01000003">
    <property type="protein sequence ID" value="GGM26600.1"/>
    <property type="molecule type" value="Genomic_DNA"/>
</dbReference>
<dbReference type="InterPro" id="IPR058620">
    <property type="entry name" value="YtrI_C"/>
</dbReference>
<dbReference type="OrthoDB" id="2691164at2"/>
<keyword evidence="2" id="KW-0812">Transmembrane</keyword>
<comment type="caution">
    <text evidence="4">The sequence shown here is derived from an EMBL/GenBank/DDBJ whole genome shotgun (WGS) entry which is preliminary data.</text>
</comment>
<keyword evidence="1" id="KW-0175">Coiled coil</keyword>
<feature type="transmembrane region" description="Helical" evidence="2">
    <location>
        <begin position="12"/>
        <end position="34"/>
    </location>
</feature>
<dbReference type="AlphaFoldDB" id="A0A917TKN0"/>
<evidence type="ECO:0000313" key="4">
    <source>
        <dbReference type="EMBL" id="GGM26600.1"/>
    </source>
</evidence>
<name>A0A917TKN0_9BACI</name>
<gene>
    <name evidence="4" type="ORF">GCM10011351_10440</name>
</gene>
<evidence type="ECO:0000313" key="5">
    <source>
        <dbReference type="Proteomes" id="UP000618460"/>
    </source>
</evidence>
<organism evidence="4 5">
    <name type="scientific">Paraliobacillus quinghaiensis</name>
    <dbReference type="NCBI Taxonomy" id="470815"/>
    <lineage>
        <taxon>Bacteria</taxon>
        <taxon>Bacillati</taxon>
        <taxon>Bacillota</taxon>
        <taxon>Bacilli</taxon>
        <taxon>Bacillales</taxon>
        <taxon>Bacillaceae</taxon>
        <taxon>Paraliobacillus</taxon>
    </lineage>
</organism>
<reference evidence="4" key="2">
    <citation type="submission" date="2020-09" db="EMBL/GenBank/DDBJ databases">
        <authorList>
            <person name="Sun Q."/>
            <person name="Zhou Y."/>
        </authorList>
    </citation>
    <scope>NUCLEOTIDE SEQUENCE</scope>
    <source>
        <strain evidence="4">CGMCC 1.6333</strain>
    </source>
</reference>
<evidence type="ECO:0000256" key="1">
    <source>
        <dbReference type="SAM" id="Coils"/>
    </source>
</evidence>
<protein>
    <recommendedName>
        <fullName evidence="3">Sporulation membrane protein YtrI C-terminal domain-containing protein</fullName>
    </recommendedName>
</protein>
<evidence type="ECO:0000256" key="2">
    <source>
        <dbReference type="SAM" id="Phobius"/>
    </source>
</evidence>
<reference evidence="4" key="1">
    <citation type="journal article" date="2014" name="Int. J. Syst. Evol. Microbiol.">
        <title>Complete genome sequence of Corynebacterium casei LMG S-19264T (=DSM 44701T), isolated from a smear-ripened cheese.</title>
        <authorList>
            <consortium name="US DOE Joint Genome Institute (JGI-PGF)"/>
            <person name="Walter F."/>
            <person name="Albersmeier A."/>
            <person name="Kalinowski J."/>
            <person name="Ruckert C."/>
        </authorList>
    </citation>
    <scope>NUCLEOTIDE SEQUENCE</scope>
    <source>
        <strain evidence="4">CGMCC 1.6333</strain>
    </source>
</reference>
<dbReference type="InterPro" id="IPR048198">
    <property type="entry name" value="YtrI"/>
</dbReference>
<feature type="coiled-coil region" evidence="1">
    <location>
        <begin position="38"/>
        <end position="79"/>
    </location>
</feature>
<keyword evidence="5" id="KW-1185">Reference proteome</keyword>
<sequence>MHIPPYYKRESWQRFLAGTFVGAILAFFVFIYMYGQLYEGWVEKNLELHAELQELKSNYQALEENNKELDQKYNKKITISSIEIHITNQEKLDLDRFIIREFEEKIKNEMSDVIGKEVANFSENHKLLIKIVENKPYKIDDFSYQATVEHLFITEKLSVYLTLSPSS</sequence>
<evidence type="ECO:0000259" key="3">
    <source>
        <dbReference type="Pfam" id="PF26347"/>
    </source>
</evidence>
<keyword evidence="2" id="KW-1133">Transmembrane helix</keyword>
<dbReference type="Proteomes" id="UP000618460">
    <property type="component" value="Unassembled WGS sequence"/>
</dbReference>